<organism evidence="1">
    <name type="scientific">Rhizophagus irregularis (strain DAOM 181602 / DAOM 197198 / MUCL 43194)</name>
    <name type="common">Arbuscular mycorrhizal fungus</name>
    <name type="synonym">Glomus intraradices</name>
    <dbReference type="NCBI Taxonomy" id="747089"/>
    <lineage>
        <taxon>Eukaryota</taxon>
        <taxon>Fungi</taxon>
        <taxon>Fungi incertae sedis</taxon>
        <taxon>Mucoromycota</taxon>
        <taxon>Glomeromycotina</taxon>
        <taxon>Glomeromycetes</taxon>
        <taxon>Glomerales</taxon>
        <taxon>Glomeraceae</taxon>
        <taxon>Rhizophagus</taxon>
    </lineage>
</organism>
<proteinExistence type="predicted"/>
<reference evidence="1" key="1">
    <citation type="submission" date="2013-07" db="EMBL/GenBank/DDBJ databases">
        <title>The genome of an arbuscular mycorrhizal fungus provides insights into the evolution of the oldest plant symbiosis.</title>
        <authorList>
            <consortium name="DOE Joint Genome Institute"/>
            <person name="Tisserant E."/>
            <person name="Malbreil M."/>
            <person name="Kuo A."/>
            <person name="Kohler A."/>
            <person name="Symeonidi A."/>
            <person name="Balestrini R."/>
            <person name="Charron P."/>
            <person name="Duensing N."/>
            <person name="Frei-dit-Frey N."/>
            <person name="Gianinazzi-Pearson V."/>
            <person name="Gilbert B."/>
            <person name="Handa Y."/>
            <person name="Hijri M."/>
            <person name="Kaul R."/>
            <person name="Kawaguchi M."/>
            <person name="Krajinski F."/>
            <person name="Lammers P."/>
            <person name="Lapierre D."/>
            <person name="Masclaux F.G."/>
            <person name="Murat C."/>
            <person name="Morin E."/>
            <person name="Ndikumana S."/>
            <person name="Pagni M."/>
            <person name="Petitpierre D."/>
            <person name="Requena N."/>
            <person name="Rosikiewicz P."/>
            <person name="Riley R."/>
            <person name="Saito K."/>
            <person name="San Clemente H."/>
            <person name="Shapiro H."/>
            <person name="van Tuinen D."/>
            <person name="Becard G."/>
            <person name="Bonfante P."/>
            <person name="Paszkowski U."/>
            <person name="Shachar-Hill Y."/>
            <person name="Young J.P."/>
            <person name="Sanders I.R."/>
            <person name="Henrissat B."/>
            <person name="Rensing S.A."/>
            <person name="Grigoriev I.V."/>
            <person name="Corradi N."/>
            <person name="Roux C."/>
            <person name="Martin F."/>
        </authorList>
    </citation>
    <scope>NUCLEOTIDE SEQUENCE</scope>
    <source>
        <strain evidence="1">DAOM 197198</strain>
    </source>
</reference>
<protein>
    <submittedName>
        <fullName evidence="1">Uncharacterized protein</fullName>
    </submittedName>
</protein>
<dbReference type="EMBL" id="KI289522">
    <property type="protein sequence ID" value="ESA08146.1"/>
    <property type="molecule type" value="Genomic_DNA"/>
</dbReference>
<dbReference type="AlphaFoldDB" id="U9TXP8"/>
<sequence length="100" mass="11819">MMIFFKDFHDMDPEPRHISEFDCTVNAVNFYMLITVDDSPSKFNPTTRRKIIGYKFYGKVNTPLKIKYNLEVWKISVQYESTFALNRDLDVKKKLLDSGL</sequence>
<name>U9TXP8_RHIID</name>
<gene>
    <name evidence="1" type="ORF">GLOINDRAFT_32045</name>
</gene>
<dbReference type="HOGENOM" id="CLU_2307526_0_0_1"/>
<accession>U9TXP8</accession>
<evidence type="ECO:0000313" key="1">
    <source>
        <dbReference type="EMBL" id="ESA08146.1"/>
    </source>
</evidence>